<comment type="cofactor">
    <cofactor evidence="1">
        <name>Zn(2+)</name>
        <dbReference type="ChEBI" id="CHEBI:29105"/>
    </cofactor>
</comment>
<keyword evidence="4" id="KW-0378">Hydrolase</keyword>
<reference evidence="8 9" key="1">
    <citation type="submission" date="2023-08" db="EMBL/GenBank/DDBJ databases">
        <authorList>
            <person name="Maltman C."/>
        </authorList>
    </citation>
    <scope>NUCLEOTIDE SEQUENCE [LARGE SCALE GENOMIC DNA]</scope>
    <source>
        <strain evidence="8 9">ES2</strain>
    </source>
</reference>
<keyword evidence="3" id="KW-0479">Metal-binding</keyword>
<keyword evidence="7" id="KW-0472">Membrane</keyword>
<evidence type="ECO:0000256" key="7">
    <source>
        <dbReference type="SAM" id="Phobius"/>
    </source>
</evidence>
<evidence type="ECO:0000256" key="5">
    <source>
        <dbReference type="ARBA" id="ARBA00022833"/>
    </source>
</evidence>
<evidence type="ECO:0000256" key="1">
    <source>
        <dbReference type="ARBA" id="ARBA00001947"/>
    </source>
</evidence>
<evidence type="ECO:0000313" key="9">
    <source>
        <dbReference type="Proteomes" id="UP001260959"/>
    </source>
</evidence>
<comment type="caution">
    <text evidence="8">The sequence shown here is derived from an EMBL/GenBank/DDBJ whole genome shotgun (WGS) entry which is preliminary data.</text>
</comment>
<dbReference type="InterPro" id="IPR012962">
    <property type="entry name" value="Pept_M54_archaemetzincn"/>
</dbReference>
<accession>A0ABU1E2I9</accession>
<dbReference type="PROSITE" id="PS51257">
    <property type="entry name" value="PROKAR_LIPOPROTEIN"/>
    <property type="match status" value="1"/>
</dbReference>
<name>A0ABU1E2I9_9FLAO</name>
<evidence type="ECO:0000256" key="2">
    <source>
        <dbReference type="ARBA" id="ARBA00022670"/>
    </source>
</evidence>
<dbReference type="SUPFAM" id="SSF55486">
    <property type="entry name" value="Metalloproteases ('zincins'), catalytic domain"/>
    <property type="match status" value="1"/>
</dbReference>
<dbReference type="Gene3D" id="3.40.390.10">
    <property type="entry name" value="Collagenase (Catalytic Domain)"/>
    <property type="match status" value="1"/>
</dbReference>
<dbReference type="EMBL" id="JAVIXS010000004">
    <property type="protein sequence ID" value="MDR4952013.1"/>
    <property type="molecule type" value="Genomic_DNA"/>
</dbReference>
<evidence type="ECO:0000256" key="3">
    <source>
        <dbReference type="ARBA" id="ARBA00022723"/>
    </source>
</evidence>
<dbReference type="Pfam" id="PF07998">
    <property type="entry name" value="Peptidase_M54"/>
    <property type="match status" value="1"/>
</dbReference>
<dbReference type="PANTHER" id="PTHR15910:SF1">
    <property type="entry name" value="ARCHAEMETZINCIN-2"/>
    <property type="match status" value="1"/>
</dbReference>
<evidence type="ECO:0000313" key="8">
    <source>
        <dbReference type="EMBL" id="MDR4952013.1"/>
    </source>
</evidence>
<dbReference type="InterPro" id="IPR024079">
    <property type="entry name" value="MetalloPept_cat_dom_sf"/>
</dbReference>
<dbReference type="Proteomes" id="UP001260959">
    <property type="component" value="Unassembled WGS sequence"/>
</dbReference>
<keyword evidence="9" id="KW-1185">Reference proteome</keyword>
<keyword evidence="2" id="KW-0645">Protease</keyword>
<keyword evidence="7" id="KW-1133">Transmembrane helix</keyword>
<evidence type="ECO:0000256" key="6">
    <source>
        <dbReference type="ARBA" id="ARBA00023049"/>
    </source>
</evidence>
<evidence type="ECO:0000256" key="4">
    <source>
        <dbReference type="ARBA" id="ARBA00022801"/>
    </source>
</evidence>
<organism evidence="8 9">
    <name type="scientific">Chryseobacterium metallicongregator</name>
    <dbReference type="NCBI Taxonomy" id="3073042"/>
    <lineage>
        <taxon>Bacteria</taxon>
        <taxon>Pseudomonadati</taxon>
        <taxon>Bacteroidota</taxon>
        <taxon>Flavobacteriia</taxon>
        <taxon>Flavobacteriales</taxon>
        <taxon>Weeksellaceae</taxon>
        <taxon>Chryseobacterium group</taxon>
        <taxon>Chryseobacterium</taxon>
    </lineage>
</organism>
<keyword evidence="6" id="KW-0482">Metalloprotease</keyword>
<dbReference type="RefSeq" id="WP_309521890.1">
    <property type="nucleotide sequence ID" value="NZ_JAVIXS010000004.1"/>
</dbReference>
<keyword evidence="5" id="KW-0862">Zinc</keyword>
<sequence>MSQGRYNFISLFFYVPLLILLFSCQKQKKTYYESIALNDIKLSSSPKPGSWRYNHNEHFQTLEDFQKLKKIKPEPGKNTIYLQPIGQFDELQKKEIALAQQYLKTYFQLETKVLPVLPNTIFPEKVKRISKEGQEQILAGYVLDSILIKKKPKDALVLMGITEQDLFPKPEWNYVFGLASYEDGVGVTSMYRFARGQLTDSNFNESLLRLIKISSHEIGHMFGISHCLNANCAMNGTNSLPETDYHLARACSLCQRKLNSSIHYDNKKRLLELKNFFEKLHLNTELTLANQDLNLVK</sequence>
<feature type="transmembrane region" description="Helical" evidence="7">
    <location>
        <begin position="6"/>
        <end position="24"/>
    </location>
</feature>
<gene>
    <name evidence="8" type="ORF">REB14_07505</name>
</gene>
<keyword evidence="7" id="KW-0812">Transmembrane</keyword>
<proteinExistence type="predicted"/>
<dbReference type="PANTHER" id="PTHR15910">
    <property type="entry name" value="ARCHAEMETZINCIN"/>
    <property type="match status" value="1"/>
</dbReference>
<dbReference type="CDD" id="cd11375">
    <property type="entry name" value="Peptidase_M54"/>
    <property type="match status" value="1"/>
</dbReference>
<protein>
    <submittedName>
        <fullName evidence="8">Archaemetzincin</fullName>
    </submittedName>
</protein>